<dbReference type="AlphaFoldDB" id="A0A267MLL8"/>
<evidence type="ECO:0000313" key="2">
    <source>
        <dbReference type="EMBL" id="PAB60302.1"/>
    </source>
</evidence>
<organism evidence="2 3">
    <name type="scientific">Anaeromicrobium sediminis</name>
    <dbReference type="NCBI Taxonomy" id="1478221"/>
    <lineage>
        <taxon>Bacteria</taxon>
        <taxon>Bacillati</taxon>
        <taxon>Bacillota</taxon>
        <taxon>Clostridia</taxon>
        <taxon>Peptostreptococcales</taxon>
        <taxon>Thermotaleaceae</taxon>
        <taxon>Anaeromicrobium</taxon>
    </lineage>
</organism>
<dbReference type="PROSITE" id="PS51257">
    <property type="entry name" value="PROKAR_LIPOPROTEIN"/>
    <property type="match status" value="1"/>
</dbReference>
<evidence type="ECO:0000313" key="3">
    <source>
        <dbReference type="Proteomes" id="UP000216024"/>
    </source>
</evidence>
<dbReference type="RefSeq" id="WP_095131688.1">
    <property type="nucleotide sequence ID" value="NZ_NIBG01000003.1"/>
</dbReference>
<feature type="signal peptide" evidence="1">
    <location>
        <begin position="1"/>
        <end position="24"/>
    </location>
</feature>
<gene>
    <name evidence="2" type="ORF">CCE28_05235</name>
</gene>
<dbReference type="OrthoDB" id="2082508at2"/>
<reference evidence="2 3" key="1">
    <citation type="submission" date="2017-06" db="EMBL/GenBank/DDBJ databases">
        <title>Draft genome sequence of anaerobic fermentative bacterium Anaeromicrobium sediminis DY2726D isolated from West Pacific Ocean sediments.</title>
        <authorList>
            <person name="Zeng X."/>
        </authorList>
    </citation>
    <scope>NUCLEOTIDE SEQUENCE [LARGE SCALE GENOMIC DNA]</scope>
    <source>
        <strain evidence="2 3">DY2726D</strain>
    </source>
</reference>
<evidence type="ECO:0008006" key="4">
    <source>
        <dbReference type="Google" id="ProtNLM"/>
    </source>
</evidence>
<protein>
    <recommendedName>
        <fullName evidence="4">DUF5666 domain-containing protein</fullName>
    </recommendedName>
</protein>
<sequence>MKKYLSILLTLIIGVSLIGCASNAQDRGTTQSKVIVGEDKAITDEMKEYYTVGEIIEFEENAVHVLTGDIAEVFKVDKHSMTDFYLGETVGVVKLGEDSYKLDRYKIKDFSIRHTNMGQIIETIEGTVKSVDKQFFEINTKDGVMKFNAYKDIYLEIGEKITVEYLEFGDQKGLVQFYNEDSKIDLVVKGINRLDETGIMKVNTVDSNGNEYKVYVLGSTVLNFNHSDLKVEDKITVYPEVIREIYPAEIDPKKIVLIKEEVKIQ</sequence>
<accession>A0A267MLL8</accession>
<name>A0A267MLL8_9FIRM</name>
<comment type="caution">
    <text evidence="2">The sequence shown here is derived from an EMBL/GenBank/DDBJ whole genome shotgun (WGS) entry which is preliminary data.</text>
</comment>
<feature type="chain" id="PRO_5012695648" description="DUF5666 domain-containing protein" evidence="1">
    <location>
        <begin position="25"/>
        <end position="265"/>
    </location>
</feature>
<dbReference type="Proteomes" id="UP000216024">
    <property type="component" value="Unassembled WGS sequence"/>
</dbReference>
<dbReference type="EMBL" id="NIBG01000003">
    <property type="protein sequence ID" value="PAB60302.1"/>
    <property type="molecule type" value="Genomic_DNA"/>
</dbReference>
<proteinExistence type="predicted"/>
<evidence type="ECO:0000256" key="1">
    <source>
        <dbReference type="SAM" id="SignalP"/>
    </source>
</evidence>
<keyword evidence="1" id="KW-0732">Signal</keyword>
<keyword evidence="3" id="KW-1185">Reference proteome</keyword>